<feature type="domain" description="Tetrapyrrole biosynthesis uroporphyrinogen III synthase" evidence="10">
    <location>
        <begin position="14"/>
        <end position="227"/>
    </location>
</feature>
<dbReference type="InterPro" id="IPR039793">
    <property type="entry name" value="UROS/Hem4"/>
</dbReference>
<comment type="similarity">
    <text evidence="2 9">Belongs to the uroporphyrinogen-III synthase family.</text>
</comment>
<dbReference type="Pfam" id="PF02602">
    <property type="entry name" value="HEM4"/>
    <property type="match status" value="1"/>
</dbReference>
<dbReference type="PANTHER" id="PTHR38042">
    <property type="entry name" value="UROPORPHYRINOGEN-III SYNTHASE, CHLOROPLASTIC"/>
    <property type="match status" value="1"/>
</dbReference>
<sequence>MQFINTRPADRAQALTECLARSGFQVLNLPLLELNALPYSEKLQQLYAQLLETQMIVVVSPTAVNIGMQYLQQSGVLQSQLNHIQWIAVGQTTARTLEAYGIQSLIPAVETSEGMLSLPIFQNRSDLTRIAFWRGEGGRQFMMQHCLDHHIQVLNFLLYERHCPASSAVKFSQLITSFSENPQTYWMCVSSEASWKNWLSLCQEHTSLLQNCHYLVLGERLYQVLQHDENKAQYHFRFSKILNLHPNTVLEKITELQREL</sequence>
<evidence type="ECO:0000256" key="2">
    <source>
        <dbReference type="ARBA" id="ARBA00008133"/>
    </source>
</evidence>
<dbReference type="PANTHER" id="PTHR38042:SF1">
    <property type="entry name" value="UROPORPHYRINOGEN-III SYNTHASE, CHLOROPLASTIC"/>
    <property type="match status" value="1"/>
</dbReference>
<reference evidence="11 12" key="1">
    <citation type="submission" date="2017-04" db="EMBL/GenBank/DDBJ databases">
        <title>High diversity of culturable Acinetobacter species in natural soil and water ecosystems.</title>
        <authorList>
            <person name="Nemec A."/>
            <person name="Radolfova-Krizova L."/>
        </authorList>
    </citation>
    <scope>NUCLEOTIDE SEQUENCE [LARGE SCALE GENOMIC DNA]</scope>
    <source>
        <strain evidence="11 12">ANC 4999</strain>
    </source>
</reference>
<evidence type="ECO:0000256" key="6">
    <source>
        <dbReference type="ARBA" id="ARBA00037589"/>
    </source>
</evidence>
<evidence type="ECO:0000256" key="1">
    <source>
        <dbReference type="ARBA" id="ARBA00004772"/>
    </source>
</evidence>
<evidence type="ECO:0000256" key="8">
    <source>
        <dbReference type="ARBA" id="ARBA00048617"/>
    </source>
</evidence>
<accession>A0A1Y3CJC1</accession>
<comment type="function">
    <text evidence="6 9">Catalyzes cyclization of the linear tetrapyrrole, hydroxymethylbilane, to the macrocyclic uroporphyrinogen III.</text>
</comment>
<dbReference type="GO" id="GO:0006782">
    <property type="term" value="P:protoporphyrinogen IX biosynthetic process"/>
    <property type="evidence" value="ECO:0007669"/>
    <property type="project" value="UniProtKB-UniRule"/>
</dbReference>
<dbReference type="EC" id="4.2.1.75" evidence="3 9"/>
<dbReference type="UniPathway" id="UPA00251">
    <property type="reaction ID" value="UER00320"/>
</dbReference>
<proteinExistence type="inferred from homology"/>
<evidence type="ECO:0000259" key="10">
    <source>
        <dbReference type="Pfam" id="PF02602"/>
    </source>
</evidence>
<gene>
    <name evidence="11" type="ORF">B9T28_00865</name>
</gene>
<comment type="caution">
    <text evidence="11">The sequence shown here is derived from an EMBL/GenBank/DDBJ whole genome shotgun (WGS) entry which is preliminary data.</text>
</comment>
<keyword evidence="12" id="KW-1185">Reference proteome</keyword>
<keyword evidence="5 9" id="KW-0627">Porphyrin biosynthesis</keyword>
<organism evidence="11 12">
    <name type="scientific">Acinetobacter silvestris</name>
    <dbReference type="NCBI Taxonomy" id="1977882"/>
    <lineage>
        <taxon>Bacteria</taxon>
        <taxon>Pseudomonadati</taxon>
        <taxon>Pseudomonadota</taxon>
        <taxon>Gammaproteobacteria</taxon>
        <taxon>Moraxellales</taxon>
        <taxon>Moraxellaceae</taxon>
        <taxon>Acinetobacter</taxon>
    </lineage>
</organism>
<dbReference type="AlphaFoldDB" id="A0A1Y3CJC1"/>
<dbReference type="GO" id="GO:0006780">
    <property type="term" value="P:uroporphyrinogen III biosynthetic process"/>
    <property type="evidence" value="ECO:0007669"/>
    <property type="project" value="UniProtKB-UniRule"/>
</dbReference>
<dbReference type="EMBL" id="NEGB01000001">
    <property type="protein sequence ID" value="OTG67219.1"/>
    <property type="molecule type" value="Genomic_DNA"/>
</dbReference>
<protein>
    <recommendedName>
        <fullName evidence="7 9">Uroporphyrinogen-III synthase</fullName>
        <ecNumber evidence="3 9">4.2.1.75</ecNumber>
    </recommendedName>
</protein>
<dbReference type="SUPFAM" id="SSF69618">
    <property type="entry name" value="HemD-like"/>
    <property type="match status" value="1"/>
</dbReference>
<dbReference type="OrthoDB" id="9787650at2"/>
<comment type="pathway">
    <text evidence="1 9">Porphyrin-containing compound metabolism; protoporphyrin-IX biosynthesis; coproporphyrinogen-III from 5-aminolevulinate: step 3/4.</text>
</comment>
<dbReference type="STRING" id="1977882.B9T28_00865"/>
<dbReference type="CDD" id="cd06578">
    <property type="entry name" value="HemD"/>
    <property type="match status" value="1"/>
</dbReference>
<dbReference type="InterPro" id="IPR036108">
    <property type="entry name" value="4pyrrol_syn_uPrphyn_synt_sf"/>
</dbReference>
<evidence type="ECO:0000313" key="12">
    <source>
        <dbReference type="Proteomes" id="UP000242765"/>
    </source>
</evidence>
<evidence type="ECO:0000256" key="3">
    <source>
        <dbReference type="ARBA" id="ARBA00013109"/>
    </source>
</evidence>
<keyword evidence="4 9" id="KW-0456">Lyase</keyword>
<evidence type="ECO:0000313" key="11">
    <source>
        <dbReference type="EMBL" id="OTG67219.1"/>
    </source>
</evidence>
<comment type="catalytic activity">
    <reaction evidence="8 9">
        <text>hydroxymethylbilane = uroporphyrinogen III + H2O</text>
        <dbReference type="Rhea" id="RHEA:18965"/>
        <dbReference type="ChEBI" id="CHEBI:15377"/>
        <dbReference type="ChEBI" id="CHEBI:57308"/>
        <dbReference type="ChEBI" id="CHEBI:57845"/>
        <dbReference type="EC" id="4.2.1.75"/>
    </reaction>
</comment>
<evidence type="ECO:0000256" key="9">
    <source>
        <dbReference type="RuleBase" id="RU366031"/>
    </source>
</evidence>
<dbReference type="Proteomes" id="UP000242765">
    <property type="component" value="Unassembled WGS sequence"/>
</dbReference>
<name>A0A1Y3CJC1_9GAMM</name>
<dbReference type="InterPro" id="IPR003754">
    <property type="entry name" value="4pyrrol_synth_uPrphyn_synth"/>
</dbReference>
<evidence type="ECO:0000256" key="4">
    <source>
        <dbReference type="ARBA" id="ARBA00023239"/>
    </source>
</evidence>
<dbReference type="Gene3D" id="3.40.50.10090">
    <property type="match status" value="2"/>
</dbReference>
<evidence type="ECO:0000256" key="7">
    <source>
        <dbReference type="ARBA" id="ARBA00040167"/>
    </source>
</evidence>
<evidence type="ECO:0000256" key="5">
    <source>
        <dbReference type="ARBA" id="ARBA00023244"/>
    </source>
</evidence>
<dbReference type="GO" id="GO:0004852">
    <property type="term" value="F:uroporphyrinogen-III synthase activity"/>
    <property type="evidence" value="ECO:0007669"/>
    <property type="project" value="UniProtKB-UniRule"/>
</dbReference>
<dbReference type="RefSeq" id="WP_086202078.1">
    <property type="nucleotide sequence ID" value="NZ_NEGB01000001.1"/>
</dbReference>